<protein>
    <submittedName>
        <fullName evidence="9">Sterol desaturase family protein</fullName>
    </submittedName>
</protein>
<organism evidence="9 10">
    <name type="scientific">Fulvivirga kasyanovii</name>
    <dbReference type="NCBI Taxonomy" id="396812"/>
    <lineage>
        <taxon>Bacteria</taxon>
        <taxon>Pseudomonadati</taxon>
        <taxon>Bacteroidota</taxon>
        <taxon>Cytophagia</taxon>
        <taxon>Cytophagales</taxon>
        <taxon>Fulvivirgaceae</taxon>
        <taxon>Fulvivirga</taxon>
    </lineage>
</organism>
<feature type="domain" description="Fatty acid hydroxylase" evidence="8">
    <location>
        <begin position="95"/>
        <end position="227"/>
    </location>
</feature>
<keyword evidence="10" id="KW-1185">Reference proteome</keyword>
<evidence type="ECO:0000313" key="9">
    <source>
        <dbReference type="EMBL" id="MTI28287.1"/>
    </source>
</evidence>
<name>A0ABW9RX83_9BACT</name>
<feature type="transmembrane region" description="Helical" evidence="7">
    <location>
        <begin position="147"/>
        <end position="165"/>
    </location>
</feature>
<sequence length="320" mass="37782">MEKEKLTVDQVLSMDLPNIILYAAPVMVSLVILEWIVSFRQKKDFYDGKDTIAATVIGFVNVGISAAIKIATFGIILFFYNLVPWSIPHTWWAYVLCLVWIDFWRYWAHRVAHENRFWWATHVTHHNSAKYNWSVSFRLGWTQHIKIIFFIPVALAGFHPVVFFICHQIEVLYQFWIHTEYIRKLPRPIEYIFTTPSHHRVHHARNAKYLDKNYGSTFIIWDRIFGTFQPEEEQAEYGITTPVNSYNPVYLCFHEWVDIVKDIRNSKSLKEAWVMTFTRPSKLEERKKAFNNTMAKPSPEVVPVTEEVNPVERKLSGVNE</sequence>
<evidence type="ECO:0000256" key="2">
    <source>
        <dbReference type="ARBA" id="ARBA00022692"/>
    </source>
</evidence>
<keyword evidence="5" id="KW-0443">Lipid metabolism</keyword>
<accession>A0ABW9RX83</accession>
<feature type="transmembrane region" description="Helical" evidence="7">
    <location>
        <begin position="51"/>
        <end position="79"/>
    </location>
</feature>
<proteinExistence type="predicted"/>
<evidence type="ECO:0000256" key="6">
    <source>
        <dbReference type="ARBA" id="ARBA00023136"/>
    </source>
</evidence>
<comment type="caution">
    <text evidence="9">The sequence shown here is derived from an EMBL/GenBank/DDBJ whole genome shotgun (WGS) entry which is preliminary data.</text>
</comment>
<keyword evidence="3 7" id="KW-1133">Transmembrane helix</keyword>
<comment type="subcellular location">
    <subcellularLocation>
        <location evidence="1">Endomembrane system</location>
        <topology evidence="1">Multi-pass membrane protein</topology>
    </subcellularLocation>
</comment>
<dbReference type="PANTHER" id="PTHR21624:SF1">
    <property type="entry name" value="ALKYLGLYCEROL MONOOXYGENASE"/>
    <property type="match status" value="1"/>
</dbReference>
<dbReference type="RefSeq" id="WP_155175666.1">
    <property type="nucleotide sequence ID" value="NZ_BAAAFL010000012.1"/>
</dbReference>
<keyword evidence="2 7" id="KW-0812">Transmembrane</keyword>
<evidence type="ECO:0000256" key="7">
    <source>
        <dbReference type="SAM" id="Phobius"/>
    </source>
</evidence>
<feature type="transmembrane region" description="Helical" evidence="7">
    <location>
        <begin position="91"/>
        <end position="108"/>
    </location>
</feature>
<feature type="transmembrane region" description="Helical" evidence="7">
    <location>
        <begin position="20"/>
        <end position="39"/>
    </location>
</feature>
<dbReference type="EMBL" id="SMLW01000659">
    <property type="protein sequence ID" value="MTI28287.1"/>
    <property type="molecule type" value="Genomic_DNA"/>
</dbReference>
<dbReference type="PANTHER" id="PTHR21624">
    <property type="entry name" value="STEROL DESATURASE-RELATED PROTEIN"/>
    <property type="match status" value="1"/>
</dbReference>
<dbReference type="InterPro" id="IPR006694">
    <property type="entry name" value="Fatty_acid_hydroxylase"/>
</dbReference>
<reference evidence="9 10" key="1">
    <citation type="submission" date="2019-02" db="EMBL/GenBank/DDBJ databases">
        <authorList>
            <person name="Goldberg S.R."/>
            <person name="Haltli B.A."/>
            <person name="Correa H."/>
            <person name="Russell K.G."/>
        </authorList>
    </citation>
    <scope>NUCLEOTIDE SEQUENCE [LARGE SCALE GENOMIC DNA]</scope>
    <source>
        <strain evidence="9 10">JCM 16186</strain>
    </source>
</reference>
<keyword evidence="6 7" id="KW-0472">Membrane</keyword>
<evidence type="ECO:0000256" key="3">
    <source>
        <dbReference type="ARBA" id="ARBA00022989"/>
    </source>
</evidence>
<dbReference type="Pfam" id="PF04116">
    <property type="entry name" value="FA_hydroxylase"/>
    <property type="match status" value="1"/>
</dbReference>
<dbReference type="Proteomes" id="UP000798808">
    <property type="component" value="Unassembled WGS sequence"/>
</dbReference>
<gene>
    <name evidence="9" type="ORF">E1163_25245</name>
</gene>
<evidence type="ECO:0000256" key="5">
    <source>
        <dbReference type="ARBA" id="ARBA00023098"/>
    </source>
</evidence>
<evidence type="ECO:0000256" key="4">
    <source>
        <dbReference type="ARBA" id="ARBA00023002"/>
    </source>
</evidence>
<evidence type="ECO:0000256" key="1">
    <source>
        <dbReference type="ARBA" id="ARBA00004127"/>
    </source>
</evidence>
<keyword evidence="4" id="KW-0560">Oxidoreductase</keyword>
<dbReference type="InterPro" id="IPR051689">
    <property type="entry name" value="Sterol_desaturase/TMEM195"/>
</dbReference>
<evidence type="ECO:0000313" key="10">
    <source>
        <dbReference type="Proteomes" id="UP000798808"/>
    </source>
</evidence>
<evidence type="ECO:0000259" key="8">
    <source>
        <dbReference type="Pfam" id="PF04116"/>
    </source>
</evidence>